<evidence type="ECO:0000313" key="6">
    <source>
        <dbReference type="Proteomes" id="UP000015103"/>
    </source>
</evidence>
<proteinExistence type="predicted"/>
<dbReference type="InterPro" id="IPR051591">
    <property type="entry name" value="UPF0224_FAM112_RNA_Proc"/>
</dbReference>
<dbReference type="VEuPathDB" id="VectorBase:RPRC008956"/>
<evidence type="ECO:0000256" key="2">
    <source>
        <dbReference type="ARBA" id="ARBA00022771"/>
    </source>
</evidence>
<dbReference type="InParanoid" id="T1HY36"/>
<dbReference type="Pfam" id="PF05253">
    <property type="entry name" value="zf-U11-48K"/>
    <property type="match status" value="2"/>
</dbReference>
<keyword evidence="2" id="KW-0863">Zinc-finger</keyword>
<evidence type="ECO:0000256" key="3">
    <source>
        <dbReference type="ARBA" id="ARBA00022833"/>
    </source>
</evidence>
<dbReference type="PANTHER" id="PTHR21402">
    <property type="entry name" value="GAMETOCYTE SPECIFIC FACTOR 1-RELATED"/>
    <property type="match status" value="1"/>
</dbReference>
<keyword evidence="3" id="KW-0862">Zinc</keyword>
<name>T1HY36_RHOPR</name>
<dbReference type="HOGENOM" id="CLU_964976_0_0_1"/>
<dbReference type="FunCoup" id="T1HY36">
    <property type="interactions" value="304"/>
</dbReference>
<evidence type="ECO:0000259" key="4">
    <source>
        <dbReference type="PROSITE" id="PS51800"/>
    </source>
</evidence>
<reference evidence="5" key="1">
    <citation type="submission" date="2015-05" db="UniProtKB">
        <authorList>
            <consortium name="EnsemblMetazoa"/>
        </authorList>
    </citation>
    <scope>IDENTIFICATION</scope>
</reference>
<dbReference type="PANTHER" id="PTHR21402:SF5">
    <property type="entry name" value="GAMETOCYTE SPECIFIC FACTOR 1"/>
    <property type="match status" value="1"/>
</dbReference>
<dbReference type="eggNOG" id="KOG4376">
    <property type="taxonomic scope" value="Eukaryota"/>
</dbReference>
<keyword evidence="1" id="KW-0479">Metal-binding</keyword>
<dbReference type="EMBL" id="ACPB03010710">
    <property type="status" value="NOT_ANNOTATED_CDS"/>
    <property type="molecule type" value="Genomic_DNA"/>
</dbReference>
<keyword evidence="6" id="KW-1185">Reference proteome</keyword>
<dbReference type="GO" id="GO:0008270">
    <property type="term" value="F:zinc ion binding"/>
    <property type="evidence" value="ECO:0007669"/>
    <property type="project" value="UniProtKB-KW"/>
</dbReference>
<dbReference type="InterPro" id="IPR036236">
    <property type="entry name" value="Znf_C2H2_sf"/>
</dbReference>
<dbReference type="InterPro" id="IPR022776">
    <property type="entry name" value="TRM13/UPF0224_CHHC_Znf_dom"/>
</dbReference>
<dbReference type="EnsemblMetazoa" id="RPRC008956-RA">
    <property type="protein sequence ID" value="RPRC008956-PA"/>
    <property type="gene ID" value="RPRC008956"/>
</dbReference>
<sequence>FQPISNKLLSSIVAVRRSVRFNIGILVKCLFFYTLDKVLYFFSKMLNAGEPVLVCPYNKAHSIIKSRMQFHLVKCRLQSPNSEKVVCPFDSTHIVPKVELEFHQQICENRIVLDSFVYDVGSSKCPVEDVPADVPPEALAPCEENWDEDPAVSVLNVVKESAKEKKVLLNLIGVPKAERKAHRVQERLRFQRVADEKETEKKSKDIQQTVQSSKKKMLSGKSDSVLESPRKLPTQVSCDEVEDVSQACMCKLSVSYIVGGKLRNSFYDGSLLRGFKTVNSLLELILKLK</sequence>
<dbReference type="SUPFAM" id="SSF57667">
    <property type="entry name" value="beta-beta-alpha zinc fingers"/>
    <property type="match status" value="1"/>
</dbReference>
<evidence type="ECO:0000313" key="5">
    <source>
        <dbReference type="EnsemblMetazoa" id="RPRC008956-PA"/>
    </source>
</evidence>
<dbReference type="AlphaFoldDB" id="T1HY36"/>
<organism evidence="5 6">
    <name type="scientific">Rhodnius prolixus</name>
    <name type="common">Triatomid bug</name>
    <dbReference type="NCBI Taxonomy" id="13249"/>
    <lineage>
        <taxon>Eukaryota</taxon>
        <taxon>Metazoa</taxon>
        <taxon>Ecdysozoa</taxon>
        <taxon>Arthropoda</taxon>
        <taxon>Hexapoda</taxon>
        <taxon>Insecta</taxon>
        <taxon>Pterygota</taxon>
        <taxon>Neoptera</taxon>
        <taxon>Paraneoptera</taxon>
        <taxon>Hemiptera</taxon>
        <taxon>Heteroptera</taxon>
        <taxon>Panheteroptera</taxon>
        <taxon>Cimicomorpha</taxon>
        <taxon>Reduviidae</taxon>
        <taxon>Triatominae</taxon>
        <taxon>Rhodnius</taxon>
    </lineage>
</organism>
<dbReference type="Proteomes" id="UP000015103">
    <property type="component" value="Unassembled WGS sequence"/>
</dbReference>
<protein>
    <recommendedName>
        <fullName evidence="4">CHHC U11-48K-type domain-containing protein</fullName>
    </recommendedName>
</protein>
<evidence type="ECO:0000256" key="1">
    <source>
        <dbReference type="ARBA" id="ARBA00022723"/>
    </source>
</evidence>
<feature type="domain" description="CHHC U11-48K-type" evidence="4">
    <location>
        <begin position="52"/>
        <end position="79"/>
    </location>
</feature>
<dbReference type="PROSITE" id="PS51800">
    <property type="entry name" value="ZF_CHHC_U11_48K"/>
    <property type="match status" value="2"/>
</dbReference>
<accession>T1HY36</accession>
<feature type="domain" description="CHHC U11-48K-type" evidence="4">
    <location>
        <begin position="84"/>
        <end position="111"/>
    </location>
</feature>